<dbReference type="GO" id="GO:0015031">
    <property type="term" value="P:protein transport"/>
    <property type="evidence" value="ECO:0007669"/>
    <property type="project" value="TreeGrafter"/>
</dbReference>
<dbReference type="PANTHER" id="PTHR11188:SF176">
    <property type="entry name" value="ARRESTIN DOMAIN-CONTAINING PROTEIN 1"/>
    <property type="match status" value="1"/>
</dbReference>
<dbReference type="Gene3D" id="2.60.40.640">
    <property type="match status" value="2"/>
</dbReference>
<dbReference type="GO" id="GO:0005737">
    <property type="term" value="C:cytoplasm"/>
    <property type="evidence" value="ECO:0007669"/>
    <property type="project" value="TreeGrafter"/>
</dbReference>
<evidence type="ECO:0000256" key="3">
    <source>
        <dbReference type="SAM" id="MobiDB-lite"/>
    </source>
</evidence>
<sequence>MGFDEGRIILDSPNGAYYSGTTVSGRLVFQQEKEKSFRGIYVKFKGYCKVHWTSQESYTDSDGKSQTRTINHDSYEEYVNVRRYLVGGLSGSCKLDRGTYEYPFGFDIPQNCPSSFEGTYGHIRYHIKVIVDRAFKFDQEKKVAVRVFSVVDLNRDPYSREPIQMVFNEIYNCCCMGSGTTNTVVNVPVSGFCSGQVMPIEVHCDNKGTVVIDEIKMTLIKKIRFIASVNPAEKYEKCNVARISKGPIPTNTQRNYTVEMEIPALDVYNLNNCRYIEIYNKLKVVVCPSGCHSNSDNSQKIIIGNVPLVGYQDYVRNPLQDQMPQQVGIVTQQPLPSYSWNTPYRADEAPHPESIPYPMTDNPPPYPGYTTSETAPYTNPPYPTKNSSYSTESPSYTKSPHGTRPGVAALGTDNMEFTASRGDNVSDVPADPYAAASAPAPHSPVTDKKH</sequence>
<feature type="region of interest" description="Disordered" evidence="3">
    <location>
        <begin position="346"/>
        <end position="450"/>
    </location>
</feature>
<dbReference type="SUPFAM" id="SSF81296">
    <property type="entry name" value="E set domains"/>
    <property type="match status" value="2"/>
</dbReference>
<name>A0A8J9Y9C5_9NEOP</name>
<dbReference type="Pfam" id="PF02752">
    <property type="entry name" value="Arrestin_C"/>
    <property type="match status" value="1"/>
</dbReference>
<dbReference type="InterPro" id="IPR014752">
    <property type="entry name" value="Arrestin-like_C"/>
</dbReference>
<feature type="compositionally biased region" description="Polar residues" evidence="3">
    <location>
        <begin position="384"/>
        <end position="400"/>
    </location>
</feature>
<reference evidence="5" key="1">
    <citation type="submission" date="2021-12" db="EMBL/GenBank/DDBJ databases">
        <authorList>
            <person name="Martin H S."/>
        </authorList>
    </citation>
    <scope>NUCLEOTIDE SEQUENCE</scope>
</reference>
<evidence type="ECO:0000256" key="2">
    <source>
        <dbReference type="ARBA" id="ARBA00022606"/>
    </source>
</evidence>
<keyword evidence="2" id="KW-0716">Sensory transduction</keyword>
<feature type="compositionally biased region" description="Low complexity" evidence="3">
    <location>
        <begin position="425"/>
        <end position="444"/>
    </location>
</feature>
<evidence type="ECO:0000313" key="5">
    <source>
        <dbReference type="EMBL" id="CAH0718096.1"/>
    </source>
</evidence>
<dbReference type="InterPro" id="IPR050357">
    <property type="entry name" value="Arrestin_domain-protein"/>
</dbReference>
<dbReference type="PANTHER" id="PTHR11188">
    <property type="entry name" value="ARRESTIN DOMAIN CONTAINING PROTEIN"/>
    <property type="match status" value="1"/>
</dbReference>
<proteinExistence type="inferred from homology"/>
<organism evidence="5 6">
    <name type="scientific">Brenthis ino</name>
    <name type="common">lesser marbled fritillary</name>
    <dbReference type="NCBI Taxonomy" id="405034"/>
    <lineage>
        <taxon>Eukaryota</taxon>
        <taxon>Metazoa</taxon>
        <taxon>Ecdysozoa</taxon>
        <taxon>Arthropoda</taxon>
        <taxon>Hexapoda</taxon>
        <taxon>Insecta</taxon>
        <taxon>Pterygota</taxon>
        <taxon>Neoptera</taxon>
        <taxon>Endopterygota</taxon>
        <taxon>Lepidoptera</taxon>
        <taxon>Glossata</taxon>
        <taxon>Ditrysia</taxon>
        <taxon>Papilionoidea</taxon>
        <taxon>Nymphalidae</taxon>
        <taxon>Heliconiinae</taxon>
        <taxon>Argynnini</taxon>
        <taxon>Brenthis</taxon>
    </lineage>
</organism>
<feature type="non-terminal residue" evidence="5">
    <location>
        <position position="450"/>
    </location>
</feature>
<gene>
    <name evidence="5" type="ORF">BINO364_LOCUS4630</name>
</gene>
<dbReference type="InterPro" id="IPR011021">
    <property type="entry name" value="Arrestin-like_N"/>
</dbReference>
<feature type="domain" description="Arrestin C-terminal-like" evidence="4">
    <location>
        <begin position="177"/>
        <end position="308"/>
    </location>
</feature>
<dbReference type="InterPro" id="IPR014756">
    <property type="entry name" value="Ig_E-set"/>
</dbReference>
<protein>
    <recommendedName>
        <fullName evidence="4">Arrestin C-terminal-like domain-containing protein</fullName>
    </recommendedName>
</protein>
<dbReference type="InterPro" id="IPR011022">
    <property type="entry name" value="Arrestin_C-like"/>
</dbReference>
<keyword evidence="6" id="KW-1185">Reference proteome</keyword>
<dbReference type="Proteomes" id="UP000838878">
    <property type="component" value="Chromosome 12"/>
</dbReference>
<evidence type="ECO:0000256" key="1">
    <source>
        <dbReference type="ARBA" id="ARBA00005298"/>
    </source>
</evidence>
<comment type="similarity">
    <text evidence="1">Belongs to the arrestin family.</text>
</comment>
<dbReference type="Pfam" id="PF00339">
    <property type="entry name" value="Arrestin_N"/>
    <property type="match status" value="1"/>
</dbReference>
<dbReference type="OrthoDB" id="7785529at2759"/>
<dbReference type="EMBL" id="OV170232">
    <property type="protein sequence ID" value="CAH0718096.1"/>
    <property type="molecule type" value="Genomic_DNA"/>
</dbReference>
<dbReference type="AlphaFoldDB" id="A0A8J9Y9C5"/>
<accession>A0A8J9Y9C5</accession>
<evidence type="ECO:0000259" key="4">
    <source>
        <dbReference type="SMART" id="SM01017"/>
    </source>
</evidence>
<evidence type="ECO:0000313" key="6">
    <source>
        <dbReference type="Proteomes" id="UP000838878"/>
    </source>
</evidence>
<dbReference type="SMART" id="SM01017">
    <property type="entry name" value="Arrestin_C"/>
    <property type="match status" value="1"/>
</dbReference>